<dbReference type="InterPro" id="IPR052961">
    <property type="entry name" value="Oxido-Kinase-like_Enzymes"/>
</dbReference>
<dbReference type="AlphaFoldDB" id="A0AAN4ZQI3"/>
<dbReference type="InterPro" id="IPR011009">
    <property type="entry name" value="Kinase-like_dom_sf"/>
</dbReference>
<dbReference type="EMBL" id="BTRK01000003">
    <property type="protein sequence ID" value="GMR43226.1"/>
    <property type="molecule type" value="Genomic_DNA"/>
</dbReference>
<feature type="domain" description="CHK kinase-like" evidence="2">
    <location>
        <begin position="54"/>
        <end position="235"/>
    </location>
</feature>
<organism evidence="3 4">
    <name type="scientific">Pristionchus mayeri</name>
    <dbReference type="NCBI Taxonomy" id="1317129"/>
    <lineage>
        <taxon>Eukaryota</taxon>
        <taxon>Metazoa</taxon>
        <taxon>Ecdysozoa</taxon>
        <taxon>Nematoda</taxon>
        <taxon>Chromadorea</taxon>
        <taxon>Rhabditida</taxon>
        <taxon>Rhabditina</taxon>
        <taxon>Diplogasteromorpha</taxon>
        <taxon>Diplogasteroidea</taxon>
        <taxon>Neodiplogasteridae</taxon>
        <taxon>Pristionchus</taxon>
    </lineage>
</organism>
<protein>
    <recommendedName>
        <fullName evidence="2">CHK kinase-like domain-containing protein</fullName>
    </recommendedName>
</protein>
<dbReference type="InterPro" id="IPR012877">
    <property type="entry name" value="Dhs-27"/>
</dbReference>
<keyword evidence="4" id="KW-1185">Reference proteome</keyword>
<gene>
    <name evidence="3" type="ORF">PMAYCL1PPCAC_13421</name>
</gene>
<evidence type="ECO:0000256" key="1">
    <source>
        <dbReference type="SAM" id="Phobius"/>
    </source>
</evidence>
<feature type="non-terminal residue" evidence="3">
    <location>
        <position position="316"/>
    </location>
</feature>
<dbReference type="Proteomes" id="UP001328107">
    <property type="component" value="Unassembled WGS sequence"/>
</dbReference>
<comment type="caution">
    <text evidence="3">The sequence shown here is derived from an EMBL/GenBank/DDBJ whole genome shotgun (WGS) entry which is preliminary data.</text>
</comment>
<keyword evidence="1" id="KW-1133">Transmembrane helix</keyword>
<feature type="transmembrane region" description="Helical" evidence="1">
    <location>
        <begin position="252"/>
        <end position="275"/>
    </location>
</feature>
<dbReference type="InterPro" id="IPR015897">
    <property type="entry name" value="CHK_kinase-like"/>
</dbReference>
<dbReference type="Gene3D" id="3.90.1200.10">
    <property type="match status" value="1"/>
</dbReference>
<dbReference type="Pfam" id="PF07914">
    <property type="entry name" value="DUF1679"/>
    <property type="match status" value="1"/>
</dbReference>
<dbReference type="SUPFAM" id="SSF56112">
    <property type="entry name" value="Protein kinase-like (PK-like)"/>
    <property type="match status" value="1"/>
</dbReference>
<evidence type="ECO:0000313" key="4">
    <source>
        <dbReference type="Proteomes" id="UP001328107"/>
    </source>
</evidence>
<proteinExistence type="predicted"/>
<name>A0AAN4ZQI3_9BILA</name>
<reference evidence="4" key="1">
    <citation type="submission" date="2022-10" db="EMBL/GenBank/DDBJ databases">
        <title>Genome assembly of Pristionchus species.</title>
        <authorList>
            <person name="Yoshida K."/>
            <person name="Sommer R.J."/>
        </authorList>
    </citation>
    <scope>NUCLEOTIDE SEQUENCE [LARGE SCALE GENOMIC DNA]</scope>
    <source>
        <strain evidence="4">RS5460</strain>
    </source>
</reference>
<dbReference type="PANTHER" id="PTHR23020">
    <property type="entry name" value="UNCHARACTERIZED NUCLEAR HORMONE RECEPTOR-RELATED"/>
    <property type="match status" value="1"/>
</dbReference>
<keyword evidence="1" id="KW-0472">Membrane</keyword>
<sequence length="316" mass="36257">MEEIMEGWISFIKEIHNSEVGVYKVLTQFEGDLKVPKCFYSVPFSEENKLAGSIALECFDQARVYHLHECMSVAQIKQIARALGKIQASSVKYGVEKETSLDRDTWKEFWPRFRIEIYTQCVKQIKEVDVAVHESLEAVLPLVPLYFGTNLASTIHKQIGCGRVLVNGDHWSANVLFDQNGDLASIIDWQLSHLGVGVEDLLRISLSAMSSTDRRAHSSELIDEMYDSMEQHLGGAKAPYTREQLFEMYDLLFPHAAFFFAPVLTPIFVGTLLAAPNEEERLKRKEVVIDKIRGIYEDIVIYHEKNEKRRLNLKWK</sequence>
<evidence type="ECO:0000259" key="2">
    <source>
        <dbReference type="SMART" id="SM00587"/>
    </source>
</evidence>
<dbReference type="PANTHER" id="PTHR23020:SF8">
    <property type="entry name" value="CHK KINASE-LIKE DOMAIN-CONTAINING PROTEIN"/>
    <property type="match status" value="1"/>
</dbReference>
<accession>A0AAN4ZQI3</accession>
<evidence type="ECO:0000313" key="3">
    <source>
        <dbReference type="EMBL" id="GMR43226.1"/>
    </source>
</evidence>
<keyword evidence="1" id="KW-0812">Transmembrane</keyword>
<dbReference type="SMART" id="SM00587">
    <property type="entry name" value="CHK"/>
    <property type="match status" value="1"/>
</dbReference>